<organism evidence="2 3">
    <name type="scientific">Novosphingobium pentaromativorans</name>
    <dbReference type="NCBI Taxonomy" id="205844"/>
    <lineage>
        <taxon>Bacteria</taxon>
        <taxon>Pseudomonadati</taxon>
        <taxon>Pseudomonadota</taxon>
        <taxon>Alphaproteobacteria</taxon>
        <taxon>Sphingomonadales</taxon>
        <taxon>Sphingomonadaceae</taxon>
        <taxon>Novosphingobium</taxon>
    </lineage>
</organism>
<dbReference type="AlphaFoldDB" id="A0A2W5NH30"/>
<dbReference type="Proteomes" id="UP000249082">
    <property type="component" value="Unassembled WGS sequence"/>
</dbReference>
<evidence type="ECO:0000256" key="1">
    <source>
        <dbReference type="SAM" id="SignalP"/>
    </source>
</evidence>
<feature type="chain" id="PRO_5016018843" evidence="1">
    <location>
        <begin position="20"/>
        <end position="277"/>
    </location>
</feature>
<reference evidence="2 3" key="1">
    <citation type="submission" date="2017-08" db="EMBL/GenBank/DDBJ databases">
        <title>Infants hospitalized years apart are colonized by the same room-sourced microbial strains.</title>
        <authorList>
            <person name="Brooks B."/>
            <person name="Olm M.R."/>
            <person name="Firek B.A."/>
            <person name="Baker R."/>
            <person name="Thomas B.C."/>
            <person name="Morowitz M.J."/>
            <person name="Banfield J.F."/>
        </authorList>
    </citation>
    <scope>NUCLEOTIDE SEQUENCE [LARGE SCALE GENOMIC DNA]</scope>
    <source>
        <strain evidence="2">S2_005_002_R2_33</strain>
    </source>
</reference>
<gene>
    <name evidence="2" type="ORF">DI555_21025</name>
</gene>
<evidence type="ECO:0000313" key="3">
    <source>
        <dbReference type="Proteomes" id="UP000249082"/>
    </source>
</evidence>
<accession>A0A2W5NH30</accession>
<sequence length="277" mass="29474">MTARLSSALLGLATALCLAAPDTGMAQVRSRLADQATYADTVELSRKADLVVLARVTRMEPVAATSGTLPPTHRRYYAQATTRALLYGKSGIGGSLRYLVDMPAEPANGAADLTGKDVFLFASRVPGRPQELKLVEPTAQQLWSPERESRLQSVLRALVSPATSAPVTRVRELGFVQGNLAERGLTQIFLDTAKGPATISVRHEPGQSASWGVSFSEVATGALLPPAKETLAWYNLACFLPPSPPQSAYVSGTFAAKQQAYADYRMVLAALGPCARS</sequence>
<proteinExistence type="predicted"/>
<dbReference type="EMBL" id="QFPX01000025">
    <property type="protein sequence ID" value="PZQ51768.1"/>
    <property type="molecule type" value="Genomic_DNA"/>
</dbReference>
<comment type="caution">
    <text evidence="2">The sequence shown here is derived from an EMBL/GenBank/DDBJ whole genome shotgun (WGS) entry which is preliminary data.</text>
</comment>
<name>A0A2W5NH30_9SPHN</name>
<protein>
    <submittedName>
        <fullName evidence="2">Uncharacterized protein</fullName>
    </submittedName>
</protein>
<evidence type="ECO:0000313" key="2">
    <source>
        <dbReference type="EMBL" id="PZQ51768.1"/>
    </source>
</evidence>
<feature type="signal peptide" evidence="1">
    <location>
        <begin position="1"/>
        <end position="19"/>
    </location>
</feature>
<keyword evidence="1" id="KW-0732">Signal</keyword>